<dbReference type="GO" id="GO:0051536">
    <property type="term" value="F:iron-sulfur cluster binding"/>
    <property type="evidence" value="ECO:0007669"/>
    <property type="project" value="UniProtKB-KW"/>
</dbReference>
<dbReference type="Pfam" id="PF01565">
    <property type="entry name" value="FAD_binding_4"/>
    <property type="match status" value="1"/>
</dbReference>
<dbReference type="PANTHER" id="PTHR11748">
    <property type="entry name" value="D-LACTATE DEHYDROGENASE"/>
    <property type="match status" value="1"/>
</dbReference>
<evidence type="ECO:0000256" key="2">
    <source>
        <dbReference type="ARBA" id="ARBA00022630"/>
    </source>
</evidence>
<dbReference type="InterPro" id="IPR016171">
    <property type="entry name" value="Vanillyl_alc_oxidase_C-sub2"/>
</dbReference>
<keyword evidence="11" id="KW-1185">Reference proteome</keyword>
<proteinExistence type="predicted"/>
<keyword evidence="3" id="KW-0479">Metal-binding</keyword>
<evidence type="ECO:0000259" key="9">
    <source>
        <dbReference type="PROSITE" id="PS51387"/>
    </source>
</evidence>
<comment type="cofactor">
    <cofactor evidence="1">
        <name>FAD</name>
        <dbReference type="ChEBI" id="CHEBI:57692"/>
    </cofactor>
</comment>
<dbReference type="InterPro" id="IPR016169">
    <property type="entry name" value="FAD-bd_PCMH_sub2"/>
</dbReference>
<dbReference type="InterPro" id="IPR017896">
    <property type="entry name" value="4Fe4S_Fe-S-bd"/>
</dbReference>
<feature type="domain" description="FAD-binding PCMH-type" evidence="9">
    <location>
        <begin position="38"/>
        <end position="277"/>
    </location>
</feature>
<dbReference type="InterPro" id="IPR004113">
    <property type="entry name" value="FAD-bd_oxidored_4_C"/>
</dbReference>
<dbReference type="EMBL" id="CP113088">
    <property type="protein sequence ID" value="WAC02344.1"/>
    <property type="molecule type" value="Genomic_DNA"/>
</dbReference>
<feature type="domain" description="4Fe-4S ferredoxin-type" evidence="8">
    <location>
        <begin position="620"/>
        <end position="651"/>
    </location>
</feature>
<name>A0A9E8SEH7_9FLAO</name>
<reference evidence="10" key="1">
    <citation type="submission" date="2022-11" db="EMBL/GenBank/DDBJ databases">
        <title>Lacinutrix neustonica HL-RS19T sp. nov., isolated from the surface microlayer sample of brackish Lake Shihwa.</title>
        <authorList>
            <person name="Choi J.Y."/>
            <person name="Hwang C.Y."/>
        </authorList>
    </citation>
    <scope>NUCLEOTIDE SEQUENCE</scope>
    <source>
        <strain evidence="10">HL-RS19</strain>
    </source>
</reference>
<keyword evidence="6" id="KW-0408">Iron</keyword>
<dbReference type="InterPro" id="IPR016166">
    <property type="entry name" value="FAD-bd_PCMH"/>
</dbReference>
<dbReference type="PROSITE" id="PS51387">
    <property type="entry name" value="FAD_PCMH"/>
    <property type="match status" value="1"/>
</dbReference>
<evidence type="ECO:0000256" key="4">
    <source>
        <dbReference type="ARBA" id="ARBA00022827"/>
    </source>
</evidence>
<sequence length="976" mass="107937">MTSTINTSQLLQLQKTLEGTLHFDDLMRTVYATDASVYSMLPLAVAYPKSKLDIKKLIAFAKENNTSLIPRTAGTSLAGQCVGRGIIVDVSKHFTKILNINETQKTVTVQPGVVRDELNNYLKPFGLFFGPNTSTSNRCMIGGMVGNNSSGTTSIKYGVTRDKVNALQTLLSDGSDVLFSALTLEELQKKIELNTLEGAIYKTIIDELSSTTIQNNIKNEFPRSEIHRRNTGYAVDALLSTAVFSTSTEAFNLCKLLTGSEGTLAFTTEITLQLDDLPREKRLMIAAHFESIEQCLKAVAPVMVHDLYNCEMMDKTILDCTKQNIQQHNNRQFISGDPQAILMLEIKSHTIDGLKEQTQALLSTLEALDLSYANVVLEGDHIDSANELRKAGLGLLGNIIGDKKAVACIEDTAVALPDLANYISEFTALMKAYKQEAVYYAHAGAGELHLRPILDLKQKGDVVLFRKITEDVAALVKKYKGSFSGEHGDGIVRGEFIPFMIGEENYQLLKRIKSSFDPQNLLNPGKIVDAFPMDQNLRYEADRAEPEIKTILDFSASQGILREAEKCNGSGDCRKLPEFGGTMCPSYRATRNEKDSTRAGANALRAFLTTSTKTNKFDHKELKTVFDLCLSCKACATECPSSVDVAALKAEFQYQYQKANGTTLRTKLFAHNNKWNALGSQFYSFSNFMFSNGVTSSIIKTIFGIAKQRRLPLISNQSLSKAFKNLEKKTNTKRFIKTVYLFNDEFTNYLDTSIGMDAIALLHALNYDVKLIDNFESGRAFLSKGFLEQAKKVANGNVKLFKDVISKETPLIGIEPSAILTFKDEYLKLAQDQVAAKSIAEHTFLIEEFLSGEIAIGNITPSQFTGDTKTIKFHGHCHQKALGNQIHSFHLLNLPKNFKVTIIPSGCCGMAGSFGYEKEHYKVSMQVGEQTLFPAVRKASKTTIIAANGTSCRHQIRDGTSREALHPVSVLRQALI</sequence>
<evidence type="ECO:0000256" key="1">
    <source>
        <dbReference type="ARBA" id="ARBA00001974"/>
    </source>
</evidence>
<dbReference type="InterPro" id="IPR016164">
    <property type="entry name" value="FAD-linked_Oxase-like_C"/>
</dbReference>
<keyword evidence="5" id="KW-0560">Oxidoreductase</keyword>
<dbReference type="Gene3D" id="1.10.45.10">
    <property type="entry name" value="Vanillyl-alcohol Oxidase, Chain A, domain 4"/>
    <property type="match status" value="1"/>
</dbReference>
<evidence type="ECO:0000313" key="11">
    <source>
        <dbReference type="Proteomes" id="UP001164705"/>
    </source>
</evidence>
<dbReference type="SUPFAM" id="SSF46548">
    <property type="entry name" value="alpha-helical ferredoxin"/>
    <property type="match status" value="1"/>
</dbReference>
<dbReference type="PANTHER" id="PTHR11748:SF119">
    <property type="entry name" value="D-2-HYDROXYGLUTARATE DEHYDROGENASE"/>
    <property type="match status" value="1"/>
</dbReference>
<dbReference type="Gene3D" id="1.10.1060.10">
    <property type="entry name" value="Alpha-helical ferredoxin"/>
    <property type="match status" value="1"/>
</dbReference>
<dbReference type="PROSITE" id="PS00198">
    <property type="entry name" value="4FE4S_FER_1"/>
    <property type="match status" value="1"/>
</dbReference>
<dbReference type="SUPFAM" id="SSF55103">
    <property type="entry name" value="FAD-linked oxidases, C-terminal domain"/>
    <property type="match status" value="1"/>
</dbReference>
<dbReference type="AlphaFoldDB" id="A0A9E8SEH7"/>
<organism evidence="10 11">
    <name type="scientific">Lacinutrix neustonica</name>
    <dbReference type="NCBI Taxonomy" id="2980107"/>
    <lineage>
        <taxon>Bacteria</taxon>
        <taxon>Pseudomonadati</taxon>
        <taxon>Bacteroidota</taxon>
        <taxon>Flavobacteriia</taxon>
        <taxon>Flavobacteriales</taxon>
        <taxon>Flavobacteriaceae</taxon>
        <taxon>Lacinutrix</taxon>
    </lineage>
</organism>
<dbReference type="GO" id="GO:0008720">
    <property type="term" value="F:D-lactate dehydrogenase (NAD+) activity"/>
    <property type="evidence" value="ECO:0007669"/>
    <property type="project" value="TreeGrafter"/>
</dbReference>
<dbReference type="GO" id="GO:0004458">
    <property type="term" value="F:D-lactate dehydrogenase (cytochrome) activity"/>
    <property type="evidence" value="ECO:0007669"/>
    <property type="project" value="TreeGrafter"/>
</dbReference>
<dbReference type="GO" id="GO:0046872">
    <property type="term" value="F:metal ion binding"/>
    <property type="evidence" value="ECO:0007669"/>
    <property type="project" value="UniProtKB-KW"/>
</dbReference>
<dbReference type="SUPFAM" id="SSF56176">
    <property type="entry name" value="FAD-binding/transporter-associated domain-like"/>
    <property type="match status" value="1"/>
</dbReference>
<evidence type="ECO:0000256" key="5">
    <source>
        <dbReference type="ARBA" id="ARBA00023002"/>
    </source>
</evidence>
<keyword evidence="2" id="KW-0285">Flavoprotein</keyword>
<dbReference type="GO" id="GO:1903457">
    <property type="term" value="P:lactate catabolic process"/>
    <property type="evidence" value="ECO:0007669"/>
    <property type="project" value="TreeGrafter"/>
</dbReference>
<dbReference type="Gene3D" id="3.30.465.10">
    <property type="match status" value="1"/>
</dbReference>
<dbReference type="KEGG" id="lnu:N7U66_00930"/>
<evidence type="ECO:0000313" key="10">
    <source>
        <dbReference type="EMBL" id="WAC02344.1"/>
    </source>
</evidence>
<dbReference type="Gene3D" id="3.30.70.2740">
    <property type="match status" value="1"/>
</dbReference>
<keyword evidence="7" id="KW-0411">Iron-sulfur</keyword>
<evidence type="ECO:0000259" key="8">
    <source>
        <dbReference type="PROSITE" id="PS51379"/>
    </source>
</evidence>
<gene>
    <name evidence="10" type="ORF">N7U66_00930</name>
</gene>
<dbReference type="InterPro" id="IPR006094">
    <property type="entry name" value="Oxid_FAD_bind_N"/>
</dbReference>
<dbReference type="InterPro" id="IPR017900">
    <property type="entry name" value="4Fe4S_Fe_S_CS"/>
</dbReference>
<dbReference type="InterPro" id="IPR009051">
    <property type="entry name" value="Helical_ferredxn"/>
</dbReference>
<protein>
    <submittedName>
        <fullName evidence="10">FAD-binding protein</fullName>
    </submittedName>
</protein>
<dbReference type="Pfam" id="PF02913">
    <property type="entry name" value="FAD-oxidase_C"/>
    <property type="match status" value="1"/>
</dbReference>
<evidence type="ECO:0000256" key="7">
    <source>
        <dbReference type="ARBA" id="ARBA00023014"/>
    </source>
</evidence>
<dbReference type="PROSITE" id="PS51379">
    <property type="entry name" value="4FE4S_FER_2"/>
    <property type="match status" value="1"/>
</dbReference>
<dbReference type="GO" id="GO:0071949">
    <property type="term" value="F:FAD binding"/>
    <property type="evidence" value="ECO:0007669"/>
    <property type="project" value="InterPro"/>
</dbReference>
<keyword evidence="4" id="KW-0274">FAD</keyword>
<accession>A0A9E8SEH7</accession>
<evidence type="ECO:0000256" key="6">
    <source>
        <dbReference type="ARBA" id="ARBA00023004"/>
    </source>
</evidence>
<evidence type="ECO:0000256" key="3">
    <source>
        <dbReference type="ARBA" id="ARBA00022723"/>
    </source>
</evidence>
<dbReference type="RefSeq" id="WP_267676940.1">
    <property type="nucleotide sequence ID" value="NZ_CP113088.1"/>
</dbReference>
<dbReference type="Pfam" id="PF13534">
    <property type="entry name" value="Fer4_17"/>
    <property type="match status" value="1"/>
</dbReference>
<dbReference type="Proteomes" id="UP001164705">
    <property type="component" value="Chromosome"/>
</dbReference>
<dbReference type="InterPro" id="IPR036318">
    <property type="entry name" value="FAD-bd_PCMH-like_sf"/>
</dbReference>